<evidence type="ECO:0000313" key="3">
    <source>
        <dbReference type="Proteomes" id="UP000799118"/>
    </source>
</evidence>
<feature type="compositionally biased region" description="Basic and acidic residues" evidence="1">
    <location>
        <begin position="57"/>
        <end position="67"/>
    </location>
</feature>
<organism evidence="2 3">
    <name type="scientific">Gymnopus androsaceus JB14</name>
    <dbReference type="NCBI Taxonomy" id="1447944"/>
    <lineage>
        <taxon>Eukaryota</taxon>
        <taxon>Fungi</taxon>
        <taxon>Dikarya</taxon>
        <taxon>Basidiomycota</taxon>
        <taxon>Agaricomycotina</taxon>
        <taxon>Agaricomycetes</taxon>
        <taxon>Agaricomycetidae</taxon>
        <taxon>Agaricales</taxon>
        <taxon>Marasmiineae</taxon>
        <taxon>Omphalotaceae</taxon>
        <taxon>Gymnopus</taxon>
    </lineage>
</organism>
<feature type="region of interest" description="Disordered" evidence="1">
    <location>
        <begin position="1"/>
        <end position="81"/>
    </location>
</feature>
<accession>A0A6A4HGD7</accession>
<reference evidence="2" key="1">
    <citation type="journal article" date="2019" name="Environ. Microbiol.">
        <title>Fungal ecological strategies reflected in gene transcription - a case study of two litter decomposers.</title>
        <authorList>
            <person name="Barbi F."/>
            <person name="Kohler A."/>
            <person name="Barry K."/>
            <person name="Baskaran P."/>
            <person name="Daum C."/>
            <person name="Fauchery L."/>
            <person name="Ihrmark K."/>
            <person name="Kuo A."/>
            <person name="LaButti K."/>
            <person name="Lipzen A."/>
            <person name="Morin E."/>
            <person name="Grigoriev I.V."/>
            <person name="Henrissat B."/>
            <person name="Lindahl B."/>
            <person name="Martin F."/>
        </authorList>
    </citation>
    <scope>NUCLEOTIDE SEQUENCE</scope>
    <source>
        <strain evidence="2">JB14</strain>
    </source>
</reference>
<dbReference type="EMBL" id="ML769521">
    <property type="protein sequence ID" value="KAE9396015.1"/>
    <property type="molecule type" value="Genomic_DNA"/>
</dbReference>
<name>A0A6A4HGD7_9AGAR</name>
<dbReference type="Proteomes" id="UP000799118">
    <property type="component" value="Unassembled WGS sequence"/>
</dbReference>
<feature type="compositionally biased region" description="Acidic residues" evidence="1">
    <location>
        <begin position="1"/>
        <end position="53"/>
    </location>
</feature>
<evidence type="ECO:0000256" key="1">
    <source>
        <dbReference type="SAM" id="MobiDB-lite"/>
    </source>
</evidence>
<evidence type="ECO:0000313" key="2">
    <source>
        <dbReference type="EMBL" id="KAE9396015.1"/>
    </source>
</evidence>
<dbReference type="AlphaFoldDB" id="A0A6A4HGD7"/>
<proteinExistence type="predicted"/>
<keyword evidence="3" id="KW-1185">Reference proteome</keyword>
<sequence length="111" mass="11516">MAMGLVDDDDDGLGCVVDDDEGVGSIEDDDGGMGSVEDDDDEGLGSVNVDDEGVGSVDDRIDNDNVDKPGSAPGVDSRDGVGEMIIDGSAAARDWYSLSRSPYLYPWKPGA</sequence>
<gene>
    <name evidence="2" type="ORF">BT96DRAFT_942042</name>
</gene>
<protein>
    <submittedName>
        <fullName evidence="2">Uncharacterized protein</fullName>
    </submittedName>
</protein>